<evidence type="ECO:0000313" key="2">
    <source>
        <dbReference type="EMBL" id="TKR69103.1"/>
    </source>
</evidence>
<keyword evidence="1" id="KW-0812">Transmembrane</keyword>
<protein>
    <recommendedName>
        <fullName evidence="4">G-protein coupled receptors family 1 profile domain-containing protein</fullName>
    </recommendedName>
</protein>
<dbReference type="EMBL" id="AZBU02000007">
    <property type="protein sequence ID" value="TKR69103.1"/>
    <property type="molecule type" value="Genomic_DNA"/>
</dbReference>
<sequence length="316" mass="36260">MSLVWENVASKINVAIQIPSILLNVLLIYLSLFCVPKSVLRKFTLNLAVVCLLCNLYKSAFVLMELFASQELLKDSIVVRFEDWKIVIGEIALNIYQFLTTTAILLAYLTFAKPLTYHNFSGRKVTMLFCAVDVLSVTISVSLYFIHEYTESEDPMLIHQIFCWVFFLCFLVSYVLMIYLYIMIAYQAMRRFKRHPEATQHSLNKQWTALASFFVFSTFPNLFLLIAIPDVMCETLLNAVPIEVREYTVFGHCEVAAYIADCLIVPRICICSICALFAFPDYRKAFISLVRRRIAKIASSRTLFVRSNSSIINVTS</sequence>
<feature type="transmembrane region" description="Helical" evidence="1">
    <location>
        <begin position="47"/>
        <end position="67"/>
    </location>
</feature>
<proteinExistence type="predicted"/>
<organism evidence="2 3">
    <name type="scientific">Steinernema carpocapsae</name>
    <name type="common">Entomopathogenic nematode</name>
    <dbReference type="NCBI Taxonomy" id="34508"/>
    <lineage>
        <taxon>Eukaryota</taxon>
        <taxon>Metazoa</taxon>
        <taxon>Ecdysozoa</taxon>
        <taxon>Nematoda</taxon>
        <taxon>Chromadorea</taxon>
        <taxon>Rhabditida</taxon>
        <taxon>Tylenchina</taxon>
        <taxon>Panagrolaimomorpha</taxon>
        <taxon>Strongyloidoidea</taxon>
        <taxon>Steinernematidae</taxon>
        <taxon>Steinernema</taxon>
    </lineage>
</organism>
<feature type="transmembrane region" description="Helical" evidence="1">
    <location>
        <begin position="255"/>
        <end position="279"/>
    </location>
</feature>
<keyword evidence="1" id="KW-1133">Transmembrane helix</keyword>
<reference evidence="2 3" key="2">
    <citation type="journal article" date="2019" name="G3 (Bethesda)">
        <title>Hybrid Assembly of the Genome of the Entomopathogenic Nematode Steinernema carpocapsae Identifies the X-Chromosome.</title>
        <authorList>
            <person name="Serra L."/>
            <person name="Macchietto M."/>
            <person name="Macias-Munoz A."/>
            <person name="McGill C.J."/>
            <person name="Rodriguez I.M."/>
            <person name="Rodriguez B."/>
            <person name="Murad R."/>
            <person name="Mortazavi A."/>
        </authorList>
    </citation>
    <scope>NUCLEOTIDE SEQUENCE [LARGE SCALE GENOMIC DNA]</scope>
    <source>
        <strain evidence="2 3">ALL</strain>
    </source>
</reference>
<feature type="transmembrane region" description="Helical" evidence="1">
    <location>
        <begin position="124"/>
        <end position="146"/>
    </location>
</feature>
<evidence type="ECO:0000256" key="1">
    <source>
        <dbReference type="SAM" id="Phobius"/>
    </source>
</evidence>
<name>A0A4U5MJ56_STECR</name>
<keyword evidence="1" id="KW-0472">Membrane</keyword>
<dbReference type="Proteomes" id="UP000298663">
    <property type="component" value="Unassembled WGS sequence"/>
</dbReference>
<feature type="transmembrane region" description="Helical" evidence="1">
    <location>
        <begin position="158"/>
        <end position="186"/>
    </location>
</feature>
<keyword evidence="3" id="KW-1185">Reference proteome</keyword>
<gene>
    <name evidence="2" type="ORF">L596_021300</name>
</gene>
<evidence type="ECO:0000313" key="3">
    <source>
        <dbReference type="Proteomes" id="UP000298663"/>
    </source>
</evidence>
<feature type="transmembrane region" description="Helical" evidence="1">
    <location>
        <begin position="207"/>
        <end position="228"/>
    </location>
</feature>
<reference evidence="2 3" key="1">
    <citation type="journal article" date="2015" name="Genome Biol.">
        <title>Comparative genomics of Steinernema reveals deeply conserved gene regulatory networks.</title>
        <authorList>
            <person name="Dillman A.R."/>
            <person name="Macchietto M."/>
            <person name="Porter C.F."/>
            <person name="Rogers A."/>
            <person name="Williams B."/>
            <person name="Antoshechkin I."/>
            <person name="Lee M.M."/>
            <person name="Goodwin Z."/>
            <person name="Lu X."/>
            <person name="Lewis E.E."/>
            <person name="Goodrich-Blair H."/>
            <person name="Stock S.P."/>
            <person name="Adams B.J."/>
            <person name="Sternberg P.W."/>
            <person name="Mortazavi A."/>
        </authorList>
    </citation>
    <scope>NUCLEOTIDE SEQUENCE [LARGE SCALE GENOMIC DNA]</scope>
    <source>
        <strain evidence="2 3">ALL</strain>
    </source>
</reference>
<feature type="transmembrane region" description="Helical" evidence="1">
    <location>
        <begin position="87"/>
        <end position="112"/>
    </location>
</feature>
<dbReference type="OrthoDB" id="10673925at2759"/>
<dbReference type="AlphaFoldDB" id="A0A4U5MJ56"/>
<evidence type="ECO:0008006" key="4">
    <source>
        <dbReference type="Google" id="ProtNLM"/>
    </source>
</evidence>
<dbReference type="SUPFAM" id="SSF81321">
    <property type="entry name" value="Family A G protein-coupled receptor-like"/>
    <property type="match status" value="1"/>
</dbReference>
<feature type="transmembrane region" description="Helical" evidence="1">
    <location>
        <begin position="12"/>
        <end position="35"/>
    </location>
</feature>
<accession>A0A4U5MJ56</accession>
<comment type="caution">
    <text evidence="2">The sequence shown here is derived from an EMBL/GenBank/DDBJ whole genome shotgun (WGS) entry which is preliminary data.</text>
</comment>
<dbReference type="Gene3D" id="1.20.1070.10">
    <property type="entry name" value="Rhodopsin 7-helix transmembrane proteins"/>
    <property type="match status" value="1"/>
</dbReference>